<dbReference type="EMBL" id="JACXVP010000008">
    <property type="protein sequence ID" value="KAG5590905.1"/>
    <property type="molecule type" value="Genomic_DNA"/>
</dbReference>
<comment type="caution">
    <text evidence="1">The sequence shown here is derived from an EMBL/GenBank/DDBJ whole genome shotgun (WGS) entry which is preliminary data.</text>
</comment>
<proteinExistence type="predicted"/>
<organism evidence="1 2">
    <name type="scientific">Solanum commersonii</name>
    <name type="common">Commerson's wild potato</name>
    <name type="synonym">Commerson's nightshade</name>
    <dbReference type="NCBI Taxonomy" id="4109"/>
    <lineage>
        <taxon>Eukaryota</taxon>
        <taxon>Viridiplantae</taxon>
        <taxon>Streptophyta</taxon>
        <taxon>Embryophyta</taxon>
        <taxon>Tracheophyta</taxon>
        <taxon>Spermatophyta</taxon>
        <taxon>Magnoliopsida</taxon>
        <taxon>eudicotyledons</taxon>
        <taxon>Gunneridae</taxon>
        <taxon>Pentapetalae</taxon>
        <taxon>asterids</taxon>
        <taxon>lamiids</taxon>
        <taxon>Solanales</taxon>
        <taxon>Solanaceae</taxon>
        <taxon>Solanoideae</taxon>
        <taxon>Solaneae</taxon>
        <taxon>Solanum</taxon>
    </lineage>
</organism>
<keyword evidence="2" id="KW-1185">Reference proteome</keyword>
<sequence>MFSQKGRKTGLMLKRILWIFIVVFVWPLHGGTNFFLHLRKAFYATEQTDISTSLFQTERFDGLYRCSNSLLDFVNGLFCIWKSSFMRGTAIFNPIEEK</sequence>
<protein>
    <submittedName>
        <fullName evidence="1">Uncharacterized protein</fullName>
    </submittedName>
</protein>
<dbReference type="AlphaFoldDB" id="A0A9J5XRT6"/>
<name>A0A9J5XRT6_SOLCO</name>
<evidence type="ECO:0000313" key="1">
    <source>
        <dbReference type="EMBL" id="KAG5590905.1"/>
    </source>
</evidence>
<gene>
    <name evidence="1" type="ORF">H5410_041419</name>
</gene>
<dbReference type="Proteomes" id="UP000824120">
    <property type="component" value="Chromosome 8"/>
</dbReference>
<evidence type="ECO:0000313" key="2">
    <source>
        <dbReference type="Proteomes" id="UP000824120"/>
    </source>
</evidence>
<accession>A0A9J5XRT6</accession>
<reference evidence="1 2" key="1">
    <citation type="submission" date="2020-09" db="EMBL/GenBank/DDBJ databases">
        <title>De no assembly of potato wild relative species, Solanum commersonii.</title>
        <authorList>
            <person name="Cho K."/>
        </authorList>
    </citation>
    <scope>NUCLEOTIDE SEQUENCE [LARGE SCALE GENOMIC DNA]</scope>
    <source>
        <strain evidence="1">LZ3.2</strain>
        <tissue evidence="1">Leaf</tissue>
    </source>
</reference>